<accession>A0A0E9S500</accession>
<reference evidence="1" key="1">
    <citation type="submission" date="2014-11" db="EMBL/GenBank/DDBJ databases">
        <authorList>
            <person name="Amaro Gonzalez C."/>
        </authorList>
    </citation>
    <scope>NUCLEOTIDE SEQUENCE</scope>
</reference>
<name>A0A0E9S500_ANGAN</name>
<organism evidence="1">
    <name type="scientific">Anguilla anguilla</name>
    <name type="common">European freshwater eel</name>
    <name type="synonym">Muraena anguilla</name>
    <dbReference type="NCBI Taxonomy" id="7936"/>
    <lineage>
        <taxon>Eukaryota</taxon>
        <taxon>Metazoa</taxon>
        <taxon>Chordata</taxon>
        <taxon>Craniata</taxon>
        <taxon>Vertebrata</taxon>
        <taxon>Euteleostomi</taxon>
        <taxon>Actinopterygii</taxon>
        <taxon>Neopterygii</taxon>
        <taxon>Teleostei</taxon>
        <taxon>Anguilliformes</taxon>
        <taxon>Anguillidae</taxon>
        <taxon>Anguilla</taxon>
    </lineage>
</organism>
<sequence length="57" mass="6573">MTAVNVKPSAHTVLLSLFSPSECAVRTNNCVHFCPSRQEAKNRSTMWHKRIFNERKL</sequence>
<dbReference type="EMBL" id="GBXM01072068">
    <property type="protein sequence ID" value="JAH36509.1"/>
    <property type="molecule type" value="Transcribed_RNA"/>
</dbReference>
<dbReference type="AlphaFoldDB" id="A0A0E9S500"/>
<protein>
    <submittedName>
        <fullName evidence="1">Uncharacterized protein</fullName>
    </submittedName>
</protein>
<evidence type="ECO:0000313" key="1">
    <source>
        <dbReference type="EMBL" id="JAH36509.1"/>
    </source>
</evidence>
<proteinExistence type="predicted"/>
<reference evidence="1" key="2">
    <citation type="journal article" date="2015" name="Fish Shellfish Immunol.">
        <title>Early steps in the European eel (Anguilla anguilla)-Vibrio vulnificus interaction in the gills: Role of the RtxA13 toxin.</title>
        <authorList>
            <person name="Callol A."/>
            <person name="Pajuelo D."/>
            <person name="Ebbesson L."/>
            <person name="Teles M."/>
            <person name="MacKenzie S."/>
            <person name="Amaro C."/>
        </authorList>
    </citation>
    <scope>NUCLEOTIDE SEQUENCE</scope>
</reference>